<proteinExistence type="predicted"/>
<name>A0ACC2CS65_DIPCM</name>
<reference evidence="2" key="1">
    <citation type="journal article" date="2024" name="Proc. Natl. Acad. Sci. U.S.A.">
        <title>Extraordinary preservation of gene collinearity over three hundred million years revealed in homosporous lycophytes.</title>
        <authorList>
            <person name="Li C."/>
            <person name="Wickell D."/>
            <person name="Kuo L.Y."/>
            <person name="Chen X."/>
            <person name="Nie B."/>
            <person name="Liao X."/>
            <person name="Peng D."/>
            <person name="Ji J."/>
            <person name="Jenkins J."/>
            <person name="Williams M."/>
            <person name="Shu S."/>
            <person name="Plott C."/>
            <person name="Barry K."/>
            <person name="Rajasekar S."/>
            <person name="Grimwood J."/>
            <person name="Han X."/>
            <person name="Sun S."/>
            <person name="Hou Z."/>
            <person name="He W."/>
            <person name="Dai G."/>
            <person name="Sun C."/>
            <person name="Schmutz J."/>
            <person name="Leebens-Mack J.H."/>
            <person name="Li F.W."/>
            <person name="Wang L."/>
        </authorList>
    </citation>
    <scope>NUCLEOTIDE SEQUENCE [LARGE SCALE GENOMIC DNA]</scope>
    <source>
        <strain evidence="2">cv. PW_Plant_1</strain>
    </source>
</reference>
<organism evidence="1 2">
    <name type="scientific">Diphasiastrum complanatum</name>
    <name type="common">Issler's clubmoss</name>
    <name type="synonym">Lycopodium complanatum</name>
    <dbReference type="NCBI Taxonomy" id="34168"/>
    <lineage>
        <taxon>Eukaryota</taxon>
        <taxon>Viridiplantae</taxon>
        <taxon>Streptophyta</taxon>
        <taxon>Embryophyta</taxon>
        <taxon>Tracheophyta</taxon>
        <taxon>Lycopodiopsida</taxon>
        <taxon>Lycopodiales</taxon>
        <taxon>Lycopodiaceae</taxon>
        <taxon>Lycopodioideae</taxon>
        <taxon>Diphasiastrum</taxon>
    </lineage>
</organism>
<keyword evidence="2" id="KW-1185">Reference proteome</keyword>
<accession>A0ACC2CS65</accession>
<sequence length="82" mass="9320">MVNCCTCMLSLLLFFNYKQLATIHIILTKHEIVASLNIDVKSTFPTNSSHVYSKWTFLISKGLILLSNNPKKGQAYKSQKKN</sequence>
<gene>
    <name evidence="1" type="ORF">O6H91_09G092200</name>
</gene>
<evidence type="ECO:0000313" key="2">
    <source>
        <dbReference type="Proteomes" id="UP001162992"/>
    </source>
</evidence>
<dbReference type="EMBL" id="CM055100">
    <property type="protein sequence ID" value="KAJ7544763.1"/>
    <property type="molecule type" value="Genomic_DNA"/>
</dbReference>
<dbReference type="Proteomes" id="UP001162992">
    <property type="component" value="Chromosome 9"/>
</dbReference>
<evidence type="ECO:0000313" key="1">
    <source>
        <dbReference type="EMBL" id="KAJ7544763.1"/>
    </source>
</evidence>
<comment type="caution">
    <text evidence="1">The sequence shown here is derived from an EMBL/GenBank/DDBJ whole genome shotgun (WGS) entry which is preliminary data.</text>
</comment>
<protein>
    <submittedName>
        <fullName evidence="1">Uncharacterized protein</fullName>
    </submittedName>
</protein>